<accession>A0A2U1KXQ9</accession>
<name>A0A2U1KXQ9_ARTAN</name>
<dbReference type="Gene3D" id="3.30.200.20">
    <property type="entry name" value="Phosphorylase Kinase, domain 1"/>
    <property type="match status" value="2"/>
</dbReference>
<evidence type="ECO:0000256" key="1">
    <source>
        <dbReference type="PROSITE-ProRule" id="PRU10141"/>
    </source>
</evidence>
<comment type="caution">
    <text evidence="4">The sequence shown here is derived from an EMBL/GenBank/DDBJ whole genome shotgun (WGS) entry which is preliminary data.</text>
</comment>
<evidence type="ECO:0000313" key="4">
    <source>
        <dbReference type="EMBL" id="PWA41537.1"/>
    </source>
</evidence>
<dbReference type="GO" id="GO:0004714">
    <property type="term" value="F:transmembrane receptor protein tyrosine kinase activity"/>
    <property type="evidence" value="ECO:0007669"/>
    <property type="project" value="InterPro"/>
</dbReference>
<keyword evidence="5" id="KW-1185">Reference proteome</keyword>
<dbReference type="Pfam" id="PF07714">
    <property type="entry name" value="PK_Tyr_Ser-Thr"/>
    <property type="match status" value="3"/>
</dbReference>
<evidence type="ECO:0000313" key="5">
    <source>
        <dbReference type="Proteomes" id="UP000245207"/>
    </source>
</evidence>
<feature type="domain" description="Protein kinase" evidence="3">
    <location>
        <begin position="324"/>
        <end position="602"/>
    </location>
</feature>
<dbReference type="InterPro" id="IPR017441">
    <property type="entry name" value="Protein_kinase_ATP_BS"/>
</dbReference>
<dbReference type="GO" id="GO:0005886">
    <property type="term" value="C:plasma membrane"/>
    <property type="evidence" value="ECO:0007669"/>
    <property type="project" value="TreeGrafter"/>
</dbReference>
<reference evidence="4 5" key="1">
    <citation type="journal article" date="2018" name="Mol. Plant">
        <title>The genome of Artemisia annua provides insight into the evolution of Asteraceae family and artemisinin biosynthesis.</title>
        <authorList>
            <person name="Shen Q."/>
            <person name="Zhang L."/>
            <person name="Liao Z."/>
            <person name="Wang S."/>
            <person name="Yan T."/>
            <person name="Shi P."/>
            <person name="Liu M."/>
            <person name="Fu X."/>
            <person name="Pan Q."/>
            <person name="Wang Y."/>
            <person name="Lv Z."/>
            <person name="Lu X."/>
            <person name="Zhang F."/>
            <person name="Jiang W."/>
            <person name="Ma Y."/>
            <person name="Chen M."/>
            <person name="Hao X."/>
            <person name="Li L."/>
            <person name="Tang Y."/>
            <person name="Lv G."/>
            <person name="Zhou Y."/>
            <person name="Sun X."/>
            <person name="Brodelius P.E."/>
            <person name="Rose J.K.C."/>
            <person name="Tang K."/>
        </authorList>
    </citation>
    <scope>NUCLEOTIDE SEQUENCE [LARGE SCALE GENOMIC DNA]</scope>
    <source>
        <strain evidence="5">cv. Huhao1</strain>
        <tissue evidence="4">Leaf</tissue>
    </source>
</reference>
<sequence length="917" mass="105474">MSFSGVNFENFRSTLEDINVASSENLNISENSRHVDIGQLYELWQNRTAAIASGNYPEEADEIISLLYHENIIPFYSGEVYHSDDFTLSDYLRSYKNYRKNFTWAQRLRTCIGIAKGLRYLHSGVGDHGRVIHGYVQSNHVLLNKNLEAKIYDLRCSVLVRGSQPRPEIYKPTNSDSSYTDPVYKESNILNIESDIYSYGILMFEILTGMKPDGEVRAIGDNHKEQKMINLVLRFHDNGPRQLMDPYIIDDVDRRSFHMFIETAYKCISLNIKDRPTMDEIVKTIEEALDVHNQQAASAIANQRNLADSLENFRIPNEEIKKATKNFSLIREGKTKVVYRGHFADRFKKSTVAIKKYDPNTSSTWTRLHAEFAIVSMLHHENIAPCIGYCEGSYSIVFEYAVNGSLDNQLKDPNKNIAWDQRLKICIGAAKGLRYLHSGFGEYKRVIHGGFGSRKILLYDNLEAKICGFGESFLFSEYGRDADHLACPEGNEYYMDPVYRQSQIFNKESDVYSYGVVLFEILTGMLAYETTRIEDEEPLNLVSLVRRYYADHRENLLDPRIRDEIDARSLYTFKEIAYKCISLNVKDRPSWNKIIKRLEEALYIQNQQAASAIANQRNLADSLENFRIPNEEIKKATKNFSLIREGKTKVVYRGHFADRFKKSTVAIKKYDPYTSSTWTRLHAEFAIVSMLHHENIAPCIGYCEGSYSIVFEYAVNGSLDNQLKDPNKNIAWATRVYAMLFSKILKVIKNHGAASNNTRRFRTLEDSFIPLKDIKMAIGVKGQETRIGDGGFGDVYKGQPSEHWQNRTVAIKCLRPESYQGELEGGKHKPLINIVRRYYDYKPELLIDPLIRDEIDSRSFDTFTKVAFQCISFNSKERPTMEMIVDRIEEALEFHVSKQRESQAKGDAEVNHPGSLE</sequence>
<dbReference type="OrthoDB" id="2393669at2759"/>
<dbReference type="GO" id="GO:0009506">
    <property type="term" value="C:plasmodesma"/>
    <property type="evidence" value="ECO:0007669"/>
    <property type="project" value="TreeGrafter"/>
</dbReference>
<dbReference type="PROSITE" id="PS50011">
    <property type="entry name" value="PROTEIN_KINASE_DOM"/>
    <property type="match status" value="2"/>
</dbReference>
<keyword evidence="1" id="KW-0547">Nucleotide-binding</keyword>
<feature type="domain" description="Protein kinase" evidence="3">
    <location>
        <begin position="1"/>
        <end position="289"/>
    </location>
</feature>
<organism evidence="4 5">
    <name type="scientific">Artemisia annua</name>
    <name type="common">Sweet wormwood</name>
    <dbReference type="NCBI Taxonomy" id="35608"/>
    <lineage>
        <taxon>Eukaryota</taxon>
        <taxon>Viridiplantae</taxon>
        <taxon>Streptophyta</taxon>
        <taxon>Embryophyta</taxon>
        <taxon>Tracheophyta</taxon>
        <taxon>Spermatophyta</taxon>
        <taxon>Magnoliopsida</taxon>
        <taxon>eudicotyledons</taxon>
        <taxon>Gunneridae</taxon>
        <taxon>Pentapetalae</taxon>
        <taxon>asterids</taxon>
        <taxon>campanulids</taxon>
        <taxon>Asterales</taxon>
        <taxon>Asteraceae</taxon>
        <taxon>Asteroideae</taxon>
        <taxon>Anthemideae</taxon>
        <taxon>Artemisiinae</taxon>
        <taxon>Artemisia</taxon>
    </lineage>
</organism>
<dbReference type="EMBL" id="PKPP01013015">
    <property type="protein sequence ID" value="PWA41537.1"/>
    <property type="molecule type" value="Genomic_DNA"/>
</dbReference>
<dbReference type="SUPFAM" id="SSF56112">
    <property type="entry name" value="Protein kinase-like (PK-like)"/>
    <property type="match status" value="3"/>
</dbReference>
<evidence type="ECO:0000259" key="3">
    <source>
        <dbReference type="PROSITE" id="PS50011"/>
    </source>
</evidence>
<proteinExistence type="predicted"/>
<dbReference type="InterPro" id="IPR011009">
    <property type="entry name" value="Kinase-like_dom_sf"/>
</dbReference>
<evidence type="ECO:0000256" key="2">
    <source>
        <dbReference type="SAM" id="MobiDB-lite"/>
    </source>
</evidence>
<feature type="region of interest" description="Disordered" evidence="2">
    <location>
        <begin position="898"/>
        <end position="917"/>
    </location>
</feature>
<dbReference type="InterPro" id="IPR001245">
    <property type="entry name" value="Ser-Thr/Tyr_kinase_cat_dom"/>
</dbReference>
<dbReference type="STRING" id="35608.A0A2U1KXQ9"/>
<protein>
    <submittedName>
        <fullName evidence="4">Protein kinase-like domain-containing protein</fullName>
    </submittedName>
</protein>
<dbReference type="PROSITE" id="PS00107">
    <property type="entry name" value="PROTEIN_KINASE_ATP"/>
    <property type="match status" value="1"/>
</dbReference>
<dbReference type="AlphaFoldDB" id="A0A2U1KXQ9"/>
<feature type="binding site" evidence="1">
    <location>
        <position position="812"/>
    </location>
    <ligand>
        <name>ATP</name>
        <dbReference type="ChEBI" id="CHEBI:30616"/>
    </ligand>
</feature>
<dbReference type="Proteomes" id="UP000245207">
    <property type="component" value="Unassembled WGS sequence"/>
</dbReference>
<dbReference type="PANTHER" id="PTHR27003">
    <property type="entry name" value="OS07G0166700 PROTEIN"/>
    <property type="match status" value="1"/>
</dbReference>
<keyword evidence="1" id="KW-0067">ATP-binding</keyword>
<keyword evidence="4" id="KW-0808">Transferase</keyword>
<feature type="compositionally biased region" description="Basic and acidic residues" evidence="2">
    <location>
        <begin position="898"/>
        <end position="910"/>
    </location>
</feature>
<dbReference type="GO" id="GO:0005524">
    <property type="term" value="F:ATP binding"/>
    <property type="evidence" value="ECO:0007669"/>
    <property type="project" value="UniProtKB-UniRule"/>
</dbReference>
<dbReference type="PANTHER" id="PTHR27003:SF359">
    <property type="entry name" value="SERINE_THREONINE-PROTEIN KINASE UNC-51-RELATED"/>
    <property type="match status" value="1"/>
</dbReference>
<keyword evidence="4" id="KW-0418">Kinase</keyword>
<gene>
    <name evidence="4" type="ORF">CTI12_AA546380</name>
</gene>
<dbReference type="Gene3D" id="1.10.510.10">
    <property type="entry name" value="Transferase(Phosphotransferase) domain 1"/>
    <property type="match status" value="3"/>
</dbReference>
<dbReference type="InterPro" id="IPR000719">
    <property type="entry name" value="Prot_kinase_dom"/>
</dbReference>
<dbReference type="InterPro" id="IPR045272">
    <property type="entry name" value="ANXUR1/2-like"/>
</dbReference>